<dbReference type="CDD" id="cd17536">
    <property type="entry name" value="REC_YesN-like"/>
    <property type="match status" value="1"/>
</dbReference>
<dbReference type="GO" id="GO:0043565">
    <property type="term" value="F:sequence-specific DNA binding"/>
    <property type="evidence" value="ECO:0007669"/>
    <property type="project" value="InterPro"/>
</dbReference>
<evidence type="ECO:0000256" key="4">
    <source>
        <dbReference type="ARBA" id="ARBA00023012"/>
    </source>
</evidence>
<dbReference type="Proteomes" id="UP000535838">
    <property type="component" value="Unassembled WGS sequence"/>
</dbReference>
<dbReference type="AlphaFoldDB" id="A0A841SXW5"/>
<dbReference type="Pfam" id="PF00072">
    <property type="entry name" value="Response_reg"/>
    <property type="match status" value="1"/>
</dbReference>
<proteinExistence type="predicted"/>
<dbReference type="InterPro" id="IPR001789">
    <property type="entry name" value="Sig_transdc_resp-reg_receiver"/>
</dbReference>
<evidence type="ECO:0000259" key="9">
    <source>
        <dbReference type="PROSITE" id="PS01124"/>
    </source>
</evidence>
<dbReference type="InterPro" id="IPR051552">
    <property type="entry name" value="HptR"/>
</dbReference>
<evidence type="ECO:0000256" key="2">
    <source>
        <dbReference type="ARBA" id="ARBA00022490"/>
    </source>
</evidence>
<dbReference type="GO" id="GO:0003700">
    <property type="term" value="F:DNA-binding transcription factor activity"/>
    <property type="evidence" value="ECO:0007669"/>
    <property type="project" value="InterPro"/>
</dbReference>
<dbReference type="InterPro" id="IPR009057">
    <property type="entry name" value="Homeodomain-like_sf"/>
</dbReference>
<dbReference type="PANTHER" id="PTHR42713:SF3">
    <property type="entry name" value="TRANSCRIPTIONAL REGULATORY PROTEIN HPTR"/>
    <property type="match status" value="1"/>
</dbReference>
<keyword evidence="5" id="KW-0805">Transcription regulation</keyword>
<evidence type="ECO:0000256" key="6">
    <source>
        <dbReference type="ARBA" id="ARBA00023125"/>
    </source>
</evidence>
<evidence type="ECO:0000256" key="7">
    <source>
        <dbReference type="ARBA" id="ARBA00023163"/>
    </source>
</evidence>
<dbReference type="Gene3D" id="1.10.10.60">
    <property type="entry name" value="Homeodomain-like"/>
    <property type="match status" value="2"/>
</dbReference>
<evidence type="ECO:0000313" key="12">
    <source>
        <dbReference type="Proteomes" id="UP000535838"/>
    </source>
</evidence>
<dbReference type="Gene3D" id="3.40.50.2300">
    <property type="match status" value="1"/>
</dbReference>
<keyword evidence="6" id="KW-0238">DNA-binding</keyword>
<dbReference type="PANTHER" id="PTHR42713">
    <property type="entry name" value="HISTIDINE KINASE-RELATED"/>
    <property type="match status" value="1"/>
</dbReference>
<dbReference type="SMART" id="SM00342">
    <property type="entry name" value="HTH_ARAC"/>
    <property type="match status" value="1"/>
</dbReference>
<dbReference type="Pfam" id="PF12833">
    <property type="entry name" value="HTH_18"/>
    <property type="match status" value="1"/>
</dbReference>
<dbReference type="GO" id="GO:0005737">
    <property type="term" value="C:cytoplasm"/>
    <property type="evidence" value="ECO:0007669"/>
    <property type="project" value="UniProtKB-SubCell"/>
</dbReference>
<keyword evidence="2" id="KW-0963">Cytoplasm</keyword>
<dbReference type="SUPFAM" id="SSF52172">
    <property type="entry name" value="CheY-like"/>
    <property type="match status" value="1"/>
</dbReference>
<feature type="domain" description="HTH araC/xylS-type" evidence="9">
    <location>
        <begin position="413"/>
        <end position="512"/>
    </location>
</feature>
<gene>
    <name evidence="11" type="ORF">H7B67_12930</name>
</gene>
<keyword evidence="3 8" id="KW-0597">Phosphoprotein</keyword>
<protein>
    <submittedName>
        <fullName evidence="11">Response regulator</fullName>
    </submittedName>
</protein>
<accession>A0A841SXW5</accession>
<comment type="caution">
    <text evidence="11">The sequence shown here is derived from an EMBL/GenBank/DDBJ whole genome shotgun (WGS) entry which is preliminary data.</text>
</comment>
<dbReference type="SMART" id="SM00448">
    <property type="entry name" value="REC"/>
    <property type="match status" value="1"/>
</dbReference>
<dbReference type="PROSITE" id="PS01124">
    <property type="entry name" value="HTH_ARAC_FAMILY_2"/>
    <property type="match status" value="1"/>
</dbReference>
<keyword evidence="4" id="KW-0902">Two-component regulatory system</keyword>
<dbReference type="PROSITE" id="PS50110">
    <property type="entry name" value="RESPONSE_REGULATORY"/>
    <property type="match status" value="1"/>
</dbReference>
<keyword evidence="12" id="KW-1185">Reference proteome</keyword>
<feature type="modified residue" description="4-aspartylphosphate" evidence="8">
    <location>
        <position position="55"/>
    </location>
</feature>
<sequence length="515" mass="56516">MLKMLIVDDERTTRHTLVNHIPWRELGIGEVEQADDGIRALELAKRQSPDIVMTDIRMPRLDGLSFARELRTCLPRSKVIILSAYSEVDYLKSAIKLNVVDYVEKPIDLDEVKRVIASAAVACAEEERRRRKETEAVRRELAARLCEPCSDFAPLRAALEECAPDLLRCGRFLTISAAWDGRSAEGSPTLSHAALERELESVLFGAGFPALLASRSPYQSVIHLAIPDSATASNVLKSALEAWNAPSEAARPAMFLAAGSVEESPENLYRSHGGAMQAADRLYRIGFGGRAVFGDEAPPAPFAIDALPLEDFASKLRESDPEGAALYLKELEARMRSASGVSSSKLRRLYHSLLLAAAEKLGHPNGEDEASSLWDRLQALPTLAETSSFALRYVFGLFASQSGHKPEGGTVVGKAKRFIEQRACDPNLSISALADHLYLTPSYVCLIFKQETGVTINQYLTSIRIAKAKALIADPSIKLHRVSGMVGYTDGKYFARLFKKECGLTPSDFRRAINP</sequence>
<evidence type="ECO:0000259" key="10">
    <source>
        <dbReference type="PROSITE" id="PS50110"/>
    </source>
</evidence>
<evidence type="ECO:0000256" key="8">
    <source>
        <dbReference type="PROSITE-ProRule" id="PRU00169"/>
    </source>
</evidence>
<evidence type="ECO:0000313" key="11">
    <source>
        <dbReference type="EMBL" id="MBB6635018.1"/>
    </source>
</evidence>
<dbReference type="InterPro" id="IPR018060">
    <property type="entry name" value="HTH_AraC"/>
</dbReference>
<evidence type="ECO:0000256" key="1">
    <source>
        <dbReference type="ARBA" id="ARBA00004496"/>
    </source>
</evidence>
<organism evidence="11 12">
    <name type="scientific">Cohnella thailandensis</name>
    <dbReference type="NCBI Taxonomy" id="557557"/>
    <lineage>
        <taxon>Bacteria</taxon>
        <taxon>Bacillati</taxon>
        <taxon>Bacillota</taxon>
        <taxon>Bacilli</taxon>
        <taxon>Bacillales</taxon>
        <taxon>Paenibacillaceae</taxon>
        <taxon>Cohnella</taxon>
    </lineage>
</organism>
<dbReference type="EMBL" id="JACJVQ010000008">
    <property type="protein sequence ID" value="MBB6635018.1"/>
    <property type="molecule type" value="Genomic_DNA"/>
</dbReference>
<name>A0A841SXW5_9BACL</name>
<dbReference type="GO" id="GO:0000160">
    <property type="term" value="P:phosphorelay signal transduction system"/>
    <property type="evidence" value="ECO:0007669"/>
    <property type="project" value="UniProtKB-KW"/>
</dbReference>
<keyword evidence="7" id="KW-0804">Transcription</keyword>
<feature type="domain" description="Response regulatory" evidence="10">
    <location>
        <begin position="3"/>
        <end position="120"/>
    </location>
</feature>
<dbReference type="InterPro" id="IPR011006">
    <property type="entry name" value="CheY-like_superfamily"/>
</dbReference>
<comment type="subcellular location">
    <subcellularLocation>
        <location evidence="1">Cytoplasm</location>
    </subcellularLocation>
</comment>
<evidence type="ECO:0000256" key="3">
    <source>
        <dbReference type="ARBA" id="ARBA00022553"/>
    </source>
</evidence>
<reference evidence="11 12" key="1">
    <citation type="submission" date="2020-08" db="EMBL/GenBank/DDBJ databases">
        <title>Cohnella phylogeny.</title>
        <authorList>
            <person name="Dunlap C."/>
        </authorList>
    </citation>
    <scope>NUCLEOTIDE SEQUENCE [LARGE SCALE GENOMIC DNA]</scope>
    <source>
        <strain evidence="11 12">DSM 25241</strain>
    </source>
</reference>
<evidence type="ECO:0000256" key="5">
    <source>
        <dbReference type="ARBA" id="ARBA00023015"/>
    </source>
</evidence>
<dbReference type="SUPFAM" id="SSF46689">
    <property type="entry name" value="Homeodomain-like"/>
    <property type="match status" value="1"/>
</dbReference>